<feature type="transmembrane region" description="Helical" evidence="1">
    <location>
        <begin position="30"/>
        <end position="52"/>
    </location>
</feature>
<organism evidence="2 3">
    <name type="scientific">Aphanomyces astaci</name>
    <name type="common">Crayfish plague agent</name>
    <dbReference type="NCBI Taxonomy" id="112090"/>
    <lineage>
        <taxon>Eukaryota</taxon>
        <taxon>Sar</taxon>
        <taxon>Stramenopiles</taxon>
        <taxon>Oomycota</taxon>
        <taxon>Saprolegniomycetes</taxon>
        <taxon>Saprolegniales</taxon>
        <taxon>Verrucalvaceae</taxon>
        <taxon>Aphanomyces</taxon>
    </lineage>
</organism>
<evidence type="ECO:0008006" key="4">
    <source>
        <dbReference type="Google" id="ProtNLM"/>
    </source>
</evidence>
<feature type="transmembrane region" description="Helical" evidence="1">
    <location>
        <begin position="269"/>
        <end position="293"/>
    </location>
</feature>
<dbReference type="Proteomes" id="UP000469452">
    <property type="component" value="Unassembled WGS sequence"/>
</dbReference>
<keyword evidence="1" id="KW-0472">Membrane</keyword>
<keyword evidence="1" id="KW-1133">Transmembrane helix</keyword>
<reference evidence="2 3" key="1">
    <citation type="submission" date="2019-06" db="EMBL/GenBank/DDBJ databases">
        <title>Genomics analysis of Aphanomyces spp. identifies a new class of oomycete effector associated with host adaptation.</title>
        <authorList>
            <person name="Gaulin E."/>
        </authorList>
    </citation>
    <scope>NUCLEOTIDE SEQUENCE [LARGE SCALE GENOMIC DNA]</scope>
    <source>
        <strain evidence="2 3">E</strain>
    </source>
</reference>
<evidence type="ECO:0000313" key="3">
    <source>
        <dbReference type="Proteomes" id="UP000469452"/>
    </source>
</evidence>
<dbReference type="VEuPathDB" id="FungiDB:H257_02591"/>
<feature type="transmembrane region" description="Helical" evidence="1">
    <location>
        <begin position="233"/>
        <end position="254"/>
    </location>
</feature>
<sequence length="345" mass="37059">MSEMPAQIRSNYSMEVVPIPKQRPRSSARMVCTTPAAIACVASTLASLAIVVTQDLPLWAVYDSAFTSKHTAVVGGGHLSTLVHVGIYTICLETQSNQSVADPRHPNAVYTCTELSSSTVYQLNCTTTQRGGLPSHCSAIETIDSVLPLCATKGHNDGVAYNWHALTLYQSLDRSSVAAVQLSRFLVSACGATGLVVQFMGTAVMYSSCAFTGVLVLEAICVPFRIMRHVLQVAMVIGWIMVLTSVVLFISWGFEASHLGSFKFAEATYVAFGGVVLSIVALAATHMHANIVYQKHRPTSLSRGSVYVDPKTRLHVLVDTDEATIVLDIDDADNDGVDDDSCLPL</sequence>
<dbReference type="EMBL" id="VJMI01013019">
    <property type="protein sequence ID" value="KAF0748788.1"/>
    <property type="molecule type" value="Genomic_DNA"/>
</dbReference>
<comment type="caution">
    <text evidence="2">The sequence shown here is derived from an EMBL/GenBank/DDBJ whole genome shotgun (WGS) entry which is preliminary data.</text>
</comment>
<feature type="transmembrane region" description="Helical" evidence="1">
    <location>
        <begin position="203"/>
        <end position="221"/>
    </location>
</feature>
<proteinExistence type="predicted"/>
<dbReference type="AlphaFoldDB" id="A0A6A5AIM5"/>
<keyword evidence="1" id="KW-0812">Transmembrane</keyword>
<evidence type="ECO:0000256" key="1">
    <source>
        <dbReference type="SAM" id="Phobius"/>
    </source>
</evidence>
<protein>
    <recommendedName>
        <fullName evidence="4">Transmembrane protein</fullName>
    </recommendedName>
</protein>
<accession>A0A6A5AIM5</accession>
<name>A0A6A5AIM5_APHAT</name>
<evidence type="ECO:0000313" key="2">
    <source>
        <dbReference type="EMBL" id="KAF0748788.1"/>
    </source>
</evidence>
<gene>
    <name evidence="2" type="ORF">AaE_007247</name>
</gene>